<dbReference type="AlphaFoldDB" id="A0A1R1XVF6"/>
<comment type="caution">
    <text evidence="1">The sequence shown here is derived from an EMBL/GenBank/DDBJ whole genome shotgun (WGS) entry which is preliminary data.</text>
</comment>
<dbReference type="EMBL" id="LSSN01001705">
    <property type="protein sequence ID" value="OMJ18604.1"/>
    <property type="molecule type" value="Genomic_DNA"/>
</dbReference>
<evidence type="ECO:0000313" key="2">
    <source>
        <dbReference type="Proteomes" id="UP000187283"/>
    </source>
</evidence>
<proteinExistence type="predicted"/>
<name>A0A1R1XVF6_9FUNG</name>
<reference evidence="1 2" key="1">
    <citation type="submission" date="2017-01" db="EMBL/GenBank/DDBJ databases">
        <authorList>
            <person name="Mah S.A."/>
            <person name="Swanson W.J."/>
            <person name="Moy G.W."/>
            <person name="Vacquier V.D."/>
        </authorList>
    </citation>
    <scope>NUCLEOTIDE SEQUENCE [LARGE SCALE GENOMIC DNA]</scope>
    <source>
        <strain evidence="1 2">GSMNP</strain>
    </source>
</reference>
<organism evidence="1 2">
    <name type="scientific">Smittium culicis</name>
    <dbReference type="NCBI Taxonomy" id="133412"/>
    <lineage>
        <taxon>Eukaryota</taxon>
        <taxon>Fungi</taxon>
        <taxon>Fungi incertae sedis</taxon>
        <taxon>Zoopagomycota</taxon>
        <taxon>Kickxellomycotina</taxon>
        <taxon>Harpellomycetes</taxon>
        <taxon>Harpellales</taxon>
        <taxon>Legeriomycetaceae</taxon>
        <taxon>Smittium</taxon>
    </lineage>
</organism>
<keyword evidence="2" id="KW-1185">Reference proteome</keyword>
<sequence length="83" mass="9302">MSESLSVSLGGGISANSESVDNINWSEQISKDPYNYELYTGFLDQFSKAKDINSTRKLISIMKDKIAISPGIFDARSYNYFFS</sequence>
<accession>A0A1R1XVF6</accession>
<dbReference type="Proteomes" id="UP000187283">
    <property type="component" value="Unassembled WGS sequence"/>
</dbReference>
<evidence type="ECO:0000313" key="1">
    <source>
        <dbReference type="EMBL" id="OMJ18604.1"/>
    </source>
</evidence>
<gene>
    <name evidence="1" type="ORF">AYI70_g5271</name>
</gene>
<protein>
    <submittedName>
        <fullName evidence="1">Uncharacterized protein</fullName>
    </submittedName>
</protein>
<dbReference type="OrthoDB" id="5596538at2759"/>